<reference evidence="1" key="1">
    <citation type="submission" date="2014-11" db="EMBL/GenBank/DDBJ databases">
        <authorList>
            <person name="Amaro Gonzalez C."/>
        </authorList>
    </citation>
    <scope>NUCLEOTIDE SEQUENCE</scope>
</reference>
<proteinExistence type="predicted"/>
<dbReference type="AlphaFoldDB" id="A0A0E9RXT4"/>
<organism evidence="1">
    <name type="scientific">Anguilla anguilla</name>
    <name type="common">European freshwater eel</name>
    <name type="synonym">Muraena anguilla</name>
    <dbReference type="NCBI Taxonomy" id="7936"/>
    <lineage>
        <taxon>Eukaryota</taxon>
        <taxon>Metazoa</taxon>
        <taxon>Chordata</taxon>
        <taxon>Craniata</taxon>
        <taxon>Vertebrata</taxon>
        <taxon>Euteleostomi</taxon>
        <taxon>Actinopterygii</taxon>
        <taxon>Neopterygii</taxon>
        <taxon>Teleostei</taxon>
        <taxon>Anguilliformes</taxon>
        <taxon>Anguillidae</taxon>
        <taxon>Anguilla</taxon>
    </lineage>
</organism>
<dbReference type="EMBL" id="GBXM01074895">
    <property type="protein sequence ID" value="JAH33682.1"/>
    <property type="molecule type" value="Transcribed_RNA"/>
</dbReference>
<name>A0A0E9RXT4_ANGAN</name>
<reference evidence="1" key="2">
    <citation type="journal article" date="2015" name="Fish Shellfish Immunol.">
        <title>Early steps in the European eel (Anguilla anguilla)-Vibrio vulnificus interaction in the gills: Role of the RtxA13 toxin.</title>
        <authorList>
            <person name="Callol A."/>
            <person name="Pajuelo D."/>
            <person name="Ebbesson L."/>
            <person name="Teles M."/>
            <person name="MacKenzie S."/>
            <person name="Amaro C."/>
        </authorList>
    </citation>
    <scope>NUCLEOTIDE SEQUENCE</scope>
</reference>
<evidence type="ECO:0000313" key="1">
    <source>
        <dbReference type="EMBL" id="JAH33682.1"/>
    </source>
</evidence>
<accession>A0A0E9RXT4</accession>
<sequence length="36" mass="4124">MNVKILSVLRHHHVADLCSILIETTVQPSKQANQIW</sequence>
<protein>
    <submittedName>
        <fullName evidence="1">Uncharacterized protein</fullName>
    </submittedName>
</protein>